<dbReference type="OrthoDB" id="5939650at2759"/>
<keyword evidence="2" id="KW-1185">Reference proteome</keyword>
<comment type="caution">
    <text evidence="1">The sequence shown here is derived from an EMBL/GenBank/DDBJ whole genome shotgun (WGS) entry which is preliminary data.</text>
</comment>
<evidence type="ECO:0000313" key="1">
    <source>
        <dbReference type="EMBL" id="KRY38773.1"/>
    </source>
</evidence>
<organism evidence="1 2">
    <name type="scientific">Trichinella spiralis</name>
    <name type="common">Trichina worm</name>
    <dbReference type="NCBI Taxonomy" id="6334"/>
    <lineage>
        <taxon>Eukaryota</taxon>
        <taxon>Metazoa</taxon>
        <taxon>Ecdysozoa</taxon>
        <taxon>Nematoda</taxon>
        <taxon>Enoplea</taxon>
        <taxon>Dorylaimia</taxon>
        <taxon>Trichinellida</taxon>
        <taxon>Trichinellidae</taxon>
        <taxon>Trichinella</taxon>
    </lineage>
</organism>
<gene>
    <name evidence="1" type="ORF">T01_540</name>
</gene>
<accession>A0A0V1BNE2</accession>
<dbReference type="Proteomes" id="UP000054776">
    <property type="component" value="Unassembled WGS sequence"/>
</dbReference>
<evidence type="ECO:0000313" key="2">
    <source>
        <dbReference type="Proteomes" id="UP000054776"/>
    </source>
</evidence>
<reference evidence="1 2" key="1">
    <citation type="submission" date="2015-01" db="EMBL/GenBank/DDBJ databases">
        <title>Evolution of Trichinella species and genotypes.</title>
        <authorList>
            <person name="Korhonen P.K."/>
            <person name="Edoardo P."/>
            <person name="Giuseppe L.R."/>
            <person name="Gasser R.B."/>
        </authorList>
    </citation>
    <scope>NUCLEOTIDE SEQUENCE [LARGE SCALE GENOMIC DNA]</scope>
    <source>
        <strain evidence="1">ISS3</strain>
    </source>
</reference>
<dbReference type="AlphaFoldDB" id="A0A0V1BNE2"/>
<sequence>MLATQICQLAVDCILNDFQRAVQIDTQQSRRAVVDAMKTITNRSFVCDARTPLYHALAHDKMRKKLNVLIGGNTVPIMPHC</sequence>
<dbReference type="InParanoid" id="A0A0V1BNE2"/>
<protein>
    <submittedName>
        <fullName evidence="1">Uncharacterized protein</fullName>
    </submittedName>
</protein>
<proteinExistence type="predicted"/>
<dbReference type="EMBL" id="JYDH01000023">
    <property type="protein sequence ID" value="KRY38773.1"/>
    <property type="molecule type" value="Genomic_DNA"/>
</dbReference>
<name>A0A0V1BNE2_TRISP</name>